<dbReference type="Gene3D" id="2.130.10.80">
    <property type="entry name" value="Galactose oxidase/kelch, beta-propeller"/>
    <property type="match status" value="1"/>
</dbReference>
<dbReference type="SUPFAM" id="SSF50965">
    <property type="entry name" value="Galactose oxidase, central domain"/>
    <property type="match status" value="1"/>
</dbReference>
<dbReference type="Proteomes" id="UP001172155">
    <property type="component" value="Unassembled WGS sequence"/>
</dbReference>
<comment type="caution">
    <text evidence="6">The sequence shown here is derived from an EMBL/GenBank/DDBJ whole genome shotgun (WGS) entry which is preliminary data.</text>
</comment>
<evidence type="ECO:0000256" key="2">
    <source>
        <dbReference type="SAM" id="Coils"/>
    </source>
</evidence>
<dbReference type="Gene3D" id="2.60.40.10">
    <property type="entry name" value="Immunoglobulins"/>
    <property type="match status" value="1"/>
</dbReference>
<sequence>MAESIGRWSDPFELSNVAVHATLLPNGKVLYWGRRENPKSTDLATLDEHFTKAFVWDPATKTSIPTANEPLGIDGRPVNLFCAGHSLLPDGTILITGGHVKDGWGVNQACVYNPATNTFTPKVPHNKGRWYPSVLTLPDGRALVISGSYDQSFTVNNIPEIWPSDTGSANPTAWVEVTDPLNQQGPVFPLYPRMHVAPNGRIIVVGPLADSFWLDLKDPVTGIDIQTPVSGGAVVGRWSSAGTSRKAMFRDYCPSVMYDTGKIMYIGGGLTVESDPGPTNEVEFLDLNVDTPKWTGSAVTNMKVPRRQFNATVLPDGSVLVTGGTKGPGFNDLSQPVHLSELWDPTTGRWTEMASESVNRCYHGTALLLPDGKVLSAGGGEYGGAGPDQCFTNAQLFEPPYLHKGGSRPTITAAPSEIAYGKDFSVTLGSSDTISKISWVRLGSVTHCRNMNQSLMFLTGFRQTGTNLTVPAPANTNLSPPGHYMLFALDPNGVPSVARIIRIFSSVPPRLEGTPAIPSPCEPPAAEIPLCCSSDKPATAPDVTPPPPSLQPTLTSHTQSITNSHNCPPMVVGLTPSCPYGLGPCFAGAYDALCKIPDIEIVCPVPNQAESVAYVYTKDAQLLPRIGVWKEEFSKVVNKSYEMLGIEVVLEGVVEFGLGTIGLSIEKYGGSVLVDLKPFGKERQIRWDWEKGVLKEVKKEEENAARRLREEVDEKGVARNVKVTGTLESGVDGNVLYVREFEVLSGDDGA</sequence>
<feature type="domain" description="Galactose oxidase-like Early set" evidence="5">
    <location>
        <begin position="408"/>
        <end position="503"/>
    </location>
</feature>
<evidence type="ECO:0000313" key="7">
    <source>
        <dbReference type="Proteomes" id="UP001172155"/>
    </source>
</evidence>
<evidence type="ECO:0000259" key="5">
    <source>
        <dbReference type="Pfam" id="PF09118"/>
    </source>
</evidence>
<protein>
    <recommendedName>
        <fullName evidence="8">Galactose oxidase</fullName>
    </recommendedName>
</protein>
<dbReference type="Pfam" id="PF09118">
    <property type="entry name" value="GO-like_E_set"/>
    <property type="match status" value="1"/>
</dbReference>
<keyword evidence="2" id="KW-0175">Coiled coil</keyword>
<name>A0AA40F2B1_9PEZI</name>
<dbReference type="InterPro" id="IPR009880">
    <property type="entry name" value="Glyoxal_oxidase_N"/>
</dbReference>
<evidence type="ECO:0008006" key="8">
    <source>
        <dbReference type="Google" id="ProtNLM"/>
    </source>
</evidence>
<evidence type="ECO:0000256" key="1">
    <source>
        <dbReference type="ARBA" id="ARBA00022729"/>
    </source>
</evidence>
<evidence type="ECO:0000313" key="6">
    <source>
        <dbReference type="EMBL" id="KAK0749771.1"/>
    </source>
</evidence>
<dbReference type="InterPro" id="IPR011043">
    <property type="entry name" value="Gal_Oxase/kelch_b-propeller"/>
</dbReference>
<dbReference type="Pfam" id="PF07250">
    <property type="entry name" value="Glyoxal_oxid_N"/>
    <property type="match status" value="1"/>
</dbReference>
<keyword evidence="7" id="KW-1185">Reference proteome</keyword>
<proteinExistence type="predicted"/>
<gene>
    <name evidence="6" type="ORF">B0T18DRAFT_407550</name>
</gene>
<organism evidence="6 7">
    <name type="scientific">Schizothecium vesticola</name>
    <dbReference type="NCBI Taxonomy" id="314040"/>
    <lineage>
        <taxon>Eukaryota</taxon>
        <taxon>Fungi</taxon>
        <taxon>Dikarya</taxon>
        <taxon>Ascomycota</taxon>
        <taxon>Pezizomycotina</taxon>
        <taxon>Sordariomycetes</taxon>
        <taxon>Sordariomycetidae</taxon>
        <taxon>Sordariales</taxon>
        <taxon>Schizotheciaceae</taxon>
        <taxon>Schizothecium</taxon>
    </lineage>
</organism>
<dbReference type="AlphaFoldDB" id="A0AA40F2B1"/>
<dbReference type="CDD" id="cd02851">
    <property type="entry name" value="E_set_GO_C"/>
    <property type="match status" value="1"/>
</dbReference>
<feature type="coiled-coil region" evidence="2">
    <location>
        <begin position="691"/>
        <end position="718"/>
    </location>
</feature>
<dbReference type="PANTHER" id="PTHR32208:SF21">
    <property type="entry name" value="LOW QUALITY PROTEIN: ALDEHYDE OXIDASE GLOX-LIKE"/>
    <property type="match status" value="1"/>
</dbReference>
<evidence type="ECO:0000256" key="3">
    <source>
        <dbReference type="SAM" id="MobiDB-lite"/>
    </source>
</evidence>
<dbReference type="PANTHER" id="PTHR32208">
    <property type="entry name" value="SECRETED PROTEIN-RELATED"/>
    <property type="match status" value="1"/>
</dbReference>
<dbReference type="InterPro" id="IPR014756">
    <property type="entry name" value="Ig_E-set"/>
</dbReference>
<dbReference type="EMBL" id="JAUKUD010000003">
    <property type="protein sequence ID" value="KAK0749771.1"/>
    <property type="molecule type" value="Genomic_DNA"/>
</dbReference>
<dbReference type="SUPFAM" id="SSF81296">
    <property type="entry name" value="E set domains"/>
    <property type="match status" value="1"/>
</dbReference>
<evidence type="ECO:0000259" key="4">
    <source>
        <dbReference type="Pfam" id="PF07250"/>
    </source>
</evidence>
<reference evidence="6" key="1">
    <citation type="submission" date="2023-06" db="EMBL/GenBank/DDBJ databases">
        <title>Genome-scale phylogeny and comparative genomics of the fungal order Sordariales.</title>
        <authorList>
            <consortium name="Lawrence Berkeley National Laboratory"/>
            <person name="Hensen N."/>
            <person name="Bonometti L."/>
            <person name="Westerberg I."/>
            <person name="Brannstrom I.O."/>
            <person name="Guillou S."/>
            <person name="Cros-Aarteil S."/>
            <person name="Calhoun S."/>
            <person name="Haridas S."/>
            <person name="Kuo A."/>
            <person name="Mondo S."/>
            <person name="Pangilinan J."/>
            <person name="Riley R."/>
            <person name="LaButti K."/>
            <person name="Andreopoulos B."/>
            <person name="Lipzen A."/>
            <person name="Chen C."/>
            <person name="Yanf M."/>
            <person name="Daum C."/>
            <person name="Ng V."/>
            <person name="Clum A."/>
            <person name="Steindorff A."/>
            <person name="Ohm R."/>
            <person name="Martin F."/>
            <person name="Silar P."/>
            <person name="Natvig D."/>
            <person name="Lalanne C."/>
            <person name="Gautier V."/>
            <person name="Ament-velasquez S.L."/>
            <person name="Kruys A."/>
            <person name="Hutchinson M.I."/>
            <person name="Powell A.J."/>
            <person name="Barry K."/>
            <person name="Miller A.N."/>
            <person name="Grigoriev I.V."/>
            <person name="Debuchy R."/>
            <person name="Gladieux P."/>
            <person name="Thoren M.H."/>
            <person name="Johannesson H."/>
        </authorList>
    </citation>
    <scope>NUCLEOTIDE SEQUENCE</scope>
    <source>
        <strain evidence="6">SMH3187-1</strain>
    </source>
</reference>
<accession>A0AA40F2B1</accession>
<feature type="region of interest" description="Disordered" evidence="3">
    <location>
        <begin position="537"/>
        <end position="559"/>
    </location>
</feature>
<dbReference type="InterPro" id="IPR037293">
    <property type="entry name" value="Gal_Oxidase_central_sf"/>
</dbReference>
<feature type="domain" description="Glyoxal oxidase N-terminal" evidence="4">
    <location>
        <begin position="79"/>
        <end position="379"/>
    </location>
</feature>
<dbReference type="InterPro" id="IPR013783">
    <property type="entry name" value="Ig-like_fold"/>
</dbReference>
<keyword evidence="1" id="KW-0732">Signal</keyword>
<dbReference type="InterPro" id="IPR015202">
    <property type="entry name" value="GO-like_E_set"/>
</dbReference>